<name>A0A398CJU7_9BACL</name>
<feature type="chain" id="PRO_5039407311" evidence="1">
    <location>
        <begin position="30"/>
        <end position="766"/>
    </location>
</feature>
<keyword evidence="3" id="KW-1185">Reference proteome</keyword>
<dbReference type="Proteomes" id="UP000266340">
    <property type="component" value="Unassembled WGS sequence"/>
</dbReference>
<dbReference type="AlphaFoldDB" id="A0A398CJU7"/>
<organism evidence="2 3">
    <name type="scientific">Cohnella faecalis</name>
    <dbReference type="NCBI Taxonomy" id="2315694"/>
    <lineage>
        <taxon>Bacteria</taxon>
        <taxon>Bacillati</taxon>
        <taxon>Bacillota</taxon>
        <taxon>Bacilli</taxon>
        <taxon>Bacillales</taxon>
        <taxon>Paenibacillaceae</taxon>
        <taxon>Cohnella</taxon>
    </lineage>
</organism>
<evidence type="ECO:0000313" key="2">
    <source>
        <dbReference type="EMBL" id="RIE02973.1"/>
    </source>
</evidence>
<evidence type="ECO:0000256" key="1">
    <source>
        <dbReference type="SAM" id="SignalP"/>
    </source>
</evidence>
<feature type="signal peptide" evidence="1">
    <location>
        <begin position="1"/>
        <end position="29"/>
    </location>
</feature>
<dbReference type="Gene3D" id="3.40.190.10">
    <property type="entry name" value="Periplasmic binding protein-like II"/>
    <property type="match status" value="1"/>
</dbReference>
<proteinExistence type="predicted"/>
<accession>A0A398CJU7</accession>
<sequence length="766" mass="86829">MNGNKAQRARRLICALLILIVLITGCNNAGNNPAVESGSLFEEKEISIQTDFELLSIRKANDKFVCSYRDPQDHSYHLAYTDSKFTKISPILNDAGNLIPAAELLDIENPYGKFNIGARLVYDLDDNGNIYILQYETVKKDDLPYPYGKKMIFAYNKDGVLTRKISIENSDRIPDMQPGEIIAQDNRFIIVAGTGIQMVDLEGKTIGEIAVPSNKAVDVVNKQEQTVSIGRIIDAALINKNEMVILQDQMDRIDLIAYNLSNQKNVWTKTFREHFLPVKIQFEKEQDRIFVASNDKVISFGADGAETGEVIDFNQYAAGIDNSTIMNGDKALAPGYFVFEQPDFMNVYMVTSPIDPQINKIYSYRTLTGNEKAERMAAIEKEQAKKTNVTLFVPFIEYGLEQKIAQYERLNPHIKINLISYRKDAEEFNPAEYSKYADSQLLSNKTRWDIMAVQLLPYEDYIKKGYLADIDQIASEQWIKGKERFFPNIIDSVRVDGKLMIVPARIAMHVNLADKKTARDLPPLQYKWSDLIRLSSDAKKSNSGIKSWSFFGSNGYQFPFTYEEIMDSFQTDLLSAQGSPEGQKQLLTQFLDTMKAIGIKGDHAQPPGDNPLFHLTPFIPSHFPNYIELIGNEKMLLPSPASPKSGKHSFTLQEGYSINEDSKVKEEALKFMLFLIESVDPNNLIFKKSFDNLKEQLGTSDQRRNAIEQLRTIVASLNALRDLDNRITDAVLSRTEQYVNGITDKETAVRTIQDKLREIERAYPGN</sequence>
<dbReference type="OrthoDB" id="1992988at2"/>
<dbReference type="EMBL" id="QXJM01000039">
    <property type="protein sequence ID" value="RIE02973.1"/>
    <property type="molecule type" value="Genomic_DNA"/>
</dbReference>
<protein>
    <submittedName>
        <fullName evidence="2">Extracellular solute-binding protein</fullName>
    </submittedName>
</protein>
<evidence type="ECO:0000313" key="3">
    <source>
        <dbReference type="Proteomes" id="UP000266340"/>
    </source>
</evidence>
<dbReference type="PROSITE" id="PS51257">
    <property type="entry name" value="PROKAR_LIPOPROTEIN"/>
    <property type="match status" value="1"/>
</dbReference>
<dbReference type="Pfam" id="PF01547">
    <property type="entry name" value="SBP_bac_1"/>
    <property type="match status" value="1"/>
</dbReference>
<dbReference type="RefSeq" id="WP_119151000.1">
    <property type="nucleotide sequence ID" value="NZ_JBHSOV010000027.1"/>
</dbReference>
<gene>
    <name evidence="2" type="ORF">D3H35_20435</name>
</gene>
<dbReference type="InterPro" id="IPR006059">
    <property type="entry name" value="SBP"/>
</dbReference>
<keyword evidence="1" id="KW-0732">Signal</keyword>
<dbReference type="SUPFAM" id="SSF53850">
    <property type="entry name" value="Periplasmic binding protein-like II"/>
    <property type="match status" value="1"/>
</dbReference>
<comment type="caution">
    <text evidence="2">The sequence shown here is derived from an EMBL/GenBank/DDBJ whole genome shotgun (WGS) entry which is preliminary data.</text>
</comment>
<reference evidence="2 3" key="1">
    <citation type="submission" date="2018-09" db="EMBL/GenBank/DDBJ databases">
        <title>Cohnella cavernae sp. nov., isolated from a karst cave.</title>
        <authorList>
            <person name="Zhu H."/>
        </authorList>
    </citation>
    <scope>NUCLEOTIDE SEQUENCE [LARGE SCALE GENOMIC DNA]</scope>
    <source>
        <strain evidence="2 3">K2E09-144</strain>
    </source>
</reference>